<dbReference type="Proteomes" id="UP000094569">
    <property type="component" value="Unassembled WGS sequence"/>
</dbReference>
<feature type="region of interest" description="Disordered" evidence="1">
    <location>
        <begin position="82"/>
        <end position="110"/>
    </location>
</feature>
<keyword evidence="2" id="KW-0732">Signal</keyword>
<feature type="signal peptide" evidence="2">
    <location>
        <begin position="1"/>
        <end position="17"/>
    </location>
</feature>
<feature type="compositionally biased region" description="Basic and acidic residues" evidence="1">
    <location>
        <begin position="98"/>
        <end position="110"/>
    </location>
</feature>
<evidence type="ECO:0000313" key="3">
    <source>
        <dbReference type="EMBL" id="ODM21000.1"/>
    </source>
</evidence>
<gene>
    <name evidence="3" type="ORF">SI65_04053</name>
</gene>
<reference evidence="3 4" key="1">
    <citation type="journal article" date="2016" name="BMC Genomics">
        <title>Comparative genomic and transcriptomic analyses of the Fuzhuan brick tea-fermentation fungus Aspergillus cristatus.</title>
        <authorList>
            <person name="Ge Y."/>
            <person name="Wang Y."/>
            <person name="Liu Y."/>
            <person name="Tan Y."/>
            <person name="Ren X."/>
            <person name="Zhang X."/>
            <person name="Hyde K.D."/>
            <person name="Liu Y."/>
            <person name="Liu Z."/>
        </authorList>
    </citation>
    <scope>NUCLEOTIDE SEQUENCE [LARGE SCALE GENOMIC DNA]</scope>
    <source>
        <strain evidence="3 4">GZAAS20.1005</strain>
    </source>
</reference>
<name>A0A1E3BJ61_ASPCR</name>
<protein>
    <submittedName>
        <fullName evidence="3">Uncharacterized protein</fullName>
    </submittedName>
</protein>
<keyword evidence="4" id="KW-1185">Reference proteome</keyword>
<dbReference type="VEuPathDB" id="FungiDB:SI65_04053"/>
<evidence type="ECO:0000256" key="2">
    <source>
        <dbReference type="SAM" id="SignalP"/>
    </source>
</evidence>
<evidence type="ECO:0000313" key="4">
    <source>
        <dbReference type="Proteomes" id="UP000094569"/>
    </source>
</evidence>
<feature type="region of interest" description="Disordered" evidence="1">
    <location>
        <begin position="124"/>
        <end position="157"/>
    </location>
</feature>
<evidence type="ECO:0000256" key="1">
    <source>
        <dbReference type="SAM" id="MobiDB-lite"/>
    </source>
</evidence>
<accession>A0A1E3BJ61</accession>
<dbReference type="EMBL" id="JXNT01000003">
    <property type="protein sequence ID" value="ODM21000.1"/>
    <property type="molecule type" value="Genomic_DNA"/>
</dbReference>
<dbReference type="AlphaFoldDB" id="A0A1E3BJ61"/>
<sequence length="282" mass="31943">MHYQFILISTLTTIAFAAPAPPNFRSTHTTTITTTTTTATLNKPTTHIGTSQIAHVPITIPDQRPPHQINSKLHPVYTPIARSSPGIEPGRNPLFARSQREDKVKRDDPRDPAIVAVLSSIAEGVKKQQQQQRQHQHARRAEQVSDSPFPDTARPTHFIPWNPMEIIGRRAVDNEVYDSEDALDALDYPLQRKEQRALDEDLGMGNSLVPEGNRRVYAWALPLQQRGLVQRDDVDDEDDEEEYNTADAMADVQRRGYVRRDDGDDEEVRIVDVMRNVMQDAQ</sequence>
<organism evidence="3 4">
    <name type="scientific">Aspergillus cristatus</name>
    <name type="common">Chinese Fuzhuan brick tea-fermentation fungus</name>
    <name type="synonym">Eurotium cristatum</name>
    <dbReference type="NCBI Taxonomy" id="573508"/>
    <lineage>
        <taxon>Eukaryota</taxon>
        <taxon>Fungi</taxon>
        <taxon>Dikarya</taxon>
        <taxon>Ascomycota</taxon>
        <taxon>Pezizomycotina</taxon>
        <taxon>Eurotiomycetes</taxon>
        <taxon>Eurotiomycetidae</taxon>
        <taxon>Eurotiales</taxon>
        <taxon>Aspergillaceae</taxon>
        <taxon>Aspergillus</taxon>
        <taxon>Aspergillus subgen. Aspergillus</taxon>
    </lineage>
</organism>
<dbReference type="OrthoDB" id="4501046at2759"/>
<comment type="caution">
    <text evidence="3">The sequence shown here is derived from an EMBL/GenBank/DDBJ whole genome shotgun (WGS) entry which is preliminary data.</text>
</comment>
<proteinExistence type="predicted"/>
<feature type="chain" id="PRO_5009123729" evidence="2">
    <location>
        <begin position="18"/>
        <end position="282"/>
    </location>
</feature>